<feature type="site" description="Essential for DHBP synthase activity" evidence="18">
    <location>
        <position position="167"/>
    </location>
</feature>
<keyword evidence="10 18" id="KW-0378">Hydrolase</keyword>
<evidence type="ECO:0000256" key="14">
    <source>
        <dbReference type="ARBA" id="ARBA00023211"/>
    </source>
</evidence>
<dbReference type="RefSeq" id="WP_188414885.1">
    <property type="nucleotide sequence ID" value="NZ_BMDJ01000007.1"/>
</dbReference>
<feature type="binding site" evidence="18">
    <location>
        <position position="271"/>
    </location>
    <ligand>
        <name>Zn(2+)</name>
        <dbReference type="ChEBI" id="CHEBI:29105"/>
        <note>catalytic</note>
    </ligand>
</feature>
<feature type="region of interest" description="DHBP synthase" evidence="18">
    <location>
        <begin position="1"/>
        <end position="204"/>
    </location>
</feature>
<keyword evidence="11 18" id="KW-0862">Zinc</keyword>
<feature type="binding site" evidence="18">
    <location>
        <position position="355"/>
    </location>
    <ligand>
        <name>GTP</name>
        <dbReference type="ChEBI" id="CHEBI:37565"/>
    </ligand>
</feature>
<dbReference type="PANTHER" id="PTHR21327:SF18">
    <property type="entry name" value="3,4-DIHYDROXY-2-BUTANONE 4-PHOSPHATE SYNTHASE"/>
    <property type="match status" value="1"/>
</dbReference>
<evidence type="ECO:0000256" key="13">
    <source>
        <dbReference type="ARBA" id="ARBA00023134"/>
    </source>
</evidence>
<feature type="site" description="Essential for DHBP synthase activity" evidence="18">
    <location>
        <position position="129"/>
    </location>
</feature>
<proteinExistence type="inferred from homology"/>
<dbReference type="NCBIfam" id="NF006803">
    <property type="entry name" value="PRK09311.1"/>
    <property type="match status" value="1"/>
</dbReference>
<feature type="binding site" evidence="18">
    <location>
        <begin position="29"/>
        <end position="30"/>
    </location>
    <ligand>
        <name>D-ribulose 5-phosphate</name>
        <dbReference type="ChEBI" id="CHEBI:58121"/>
    </ligand>
</feature>
<feature type="binding site" evidence="18">
    <location>
        <position position="34"/>
    </location>
    <ligand>
        <name>D-ribulose 5-phosphate</name>
        <dbReference type="ChEBI" id="CHEBI:58121"/>
    </ligand>
</feature>
<organism evidence="20 21">
    <name type="scientific">Pedobacter mendelii</name>
    <dbReference type="NCBI Taxonomy" id="1908240"/>
    <lineage>
        <taxon>Bacteria</taxon>
        <taxon>Pseudomonadati</taxon>
        <taxon>Bacteroidota</taxon>
        <taxon>Sphingobacteriia</taxon>
        <taxon>Sphingobacteriales</taxon>
        <taxon>Sphingobacteriaceae</taxon>
        <taxon>Pedobacter</taxon>
    </lineage>
</organism>
<dbReference type="NCBIfam" id="NF001591">
    <property type="entry name" value="PRK00393.1"/>
    <property type="match status" value="1"/>
</dbReference>
<evidence type="ECO:0000256" key="6">
    <source>
        <dbReference type="ARBA" id="ARBA00008976"/>
    </source>
</evidence>
<feature type="binding site" evidence="18">
    <location>
        <begin position="143"/>
        <end position="147"/>
    </location>
    <ligand>
        <name>D-ribulose 5-phosphate</name>
        <dbReference type="ChEBI" id="CHEBI:58121"/>
    </ligand>
</feature>
<keyword evidence="12 18" id="KW-0460">Magnesium</keyword>
<evidence type="ECO:0000256" key="15">
    <source>
        <dbReference type="ARBA" id="ARBA00023239"/>
    </source>
</evidence>
<feature type="binding site" evidence="18">
    <location>
        <begin position="298"/>
        <end position="300"/>
    </location>
    <ligand>
        <name>GTP</name>
        <dbReference type="ChEBI" id="CHEBI:37565"/>
    </ligand>
</feature>
<feature type="binding site" evidence="18">
    <location>
        <position position="30"/>
    </location>
    <ligand>
        <name>Mg(2+)</name>
        <dbReference type="ChEBI" id="CHEBI:18420"/>
        <label>2</label>
    </ligand>
</feature>
<comment type="pathway">
    <text evidence="3 18">Cofactor biosynthesis; riboflavin biosynthesis; 5-amino-6-(D-ribitylamino)uracil from GTP: step 1/4.</text>
</comment>
<dbReference type="EC" id="3.5.4.25" evidence="18"/>
<evidence type="ECO:0000256" key="11">
    <source>
        <dbReference type="ARBA" id="ARBA00022833"/>
    </source>
</evidence>
<feature type="binding site" evidence="18">
    <location>
        <position position="273"/>
    </location>
    <ligand>
        <name>Zn(2+)</name>
        <dbReference type="ChEBI" id="CHEBI:29105"/>
        <note>catalytic</note>
    </ligand>
</feature>
<keyword evidence="16 18" id="KW-0511">Multifunctional enzyme</keyword>
<evidence type="ECO:0000256" key="7">
    <source>
        <dbReference type="ARBA" id="ARBA00022619"/>
    </source>
</evidence>
<comment type="caution">
    <text evidence="20">The sequence shown here is derived from an EMBL/GenBank/DDBJ whole genome shotgun (WGS) entry which is preliminary data.</text>
</comment>
<comment type="similarity">
    <text evidence="6 18">In the C-terminal section; belongs to the GTP cyclohydrolase II family.</text>
</comment>
<dbReference type="PIRSF" id="PIRSF001259">
    <property type="entry name" value="RibA"/>
    <property type="match status" value="1"/>
</dbReference>
<evidence type="ECO:0000313" key="20">
    <source>
        <dbReference type="EMBL" id="GGI26893.1"/>
    </source>
</evidence>
<keyword evidence="14 18" id="KW-0464">Manganese</keyword>
<comment type="catalytic activity">
    <reaction evidence="1 18">
        <text>D-ribulose 5-phosphate = (2S)-2-hydroxy-3-oxobutyl phosphate + formate + H(+)</text>
        <dbReference type="Rhea" id="RHEA:18457"/>
        <dbReference type="ChEBI" id="CHEBI:15378"/>
        <dbReference type="ChEBI" id="CHEBI:15740"/>
        <dbReference type="ChEBI" id="CHEBI:58121"/>
        <dbReference type="ChEBI" id="CHEBI:58830"/>
        <dbReference type="EC" id="4.1.99.12"/>
    </reaction>
</comment>
<evidence type="ECO:0000256" key="4">
    <source>
        <dbReference type="ARBA" id="ARBA00004904"/>
    </source>
</evidence>
<evidence type="ECO:0000256" key="3">
    <source>
        <dbReference type="ARBA" id="ARBA00004853"/>
    </source>
</evidence>
<comment type="function">
    <text evidence="2 18">Catalyzes the conversion of D-ribulose 5-phosphate to formate and 3,4-dihydroxy-2-butanone 4-phosphate.</text>
</comment>
<keyword evidence="9 18" id="KW-0547">Nucleotide-binding</keyword>
<dbReference type="Gene3D" id="3.40.50.10990">
    <property type="entry name" value="GTP cyclohydrolase II"/>
    <property type="match status" value="1"/>
</dbReference>
<accession>A0ABQ2BKL4</accession>
<reference evidence="21" key="1">
    <citation type="journal article" date="2019" name="Int. J. Syst. Evol. Microbiol.">
        <title>The Global Catalogue of Microorganisms (GCM) 10K type strain sequencing project: providing services to taxonomists for standard genome sequencing and annotation.</title>
        <authorList>
            <consortium name="The Broad Institute Genomics Platform"/>
            <consortium name="The Broad Institute Genome Sequencing Center for Infectious Disease"/>
            <person name="Wu L."/>
            <person name="Ma J."/>
        </authorList>
    </citation>
    <scope>NUCLEOTIDE SEQUENCE [LARGE SCALE GENOMIC DNA]</scope>
    <source>
        <strain evidence="21">CCM 8939</strain>
    </source>
</reference>
<feature type="region of interest" description="GTP cyclohydrolase II" evidence="18">
    <location>
        <begin position="205"/>
        <end position="403"/>
    </location>
</feature>
<comment type="catalytic activity">
    <reaction evidence="17 18">
        <text>GTP + 4 H2O = 2,5-diamino-6-hydroxy-4-(5-phosphoribosylamino)-pyrimidine + formate + 2 phosphate + 3 H(+)</text>
        <dbReference type="Rhea" id="RHEA:23704"/>
        <dbReference type="ChEBI" id="CHEBI:15377"/>
        <dbReference type="ChEBI" id="CHEBI:15378"/>
        <dbReference type="ChEBI" id="CHEBI:15740"/>
        <dbReference type="ChEBI" id="CHEBI:37565"/>
        <dbReference type="ChEBI" id="CHEBI:43474"/>
        <dbReference type="ChEBI" id="CHEBI:58614"/>
        <dbReference type="EC" id="3.5.4.25"/>
    </reaction>
</comment>
<evidence type="ECO:0000256" key="12">
    <source>
        <dbReference type="ARBA" id="ARBA00022842"/>
    </source>
</evidence>
<evidence type="ECO:0000259" key="19">
    <source>
        <dbReference type="Pfam" id="PF00925"/>
    </source>
</evidence>
<feature type="active site" description="Proton acceptor; for GTP cyclohydrolase activity" evidence="18">
    <location>
        <position position="332"/>
    </location>
</feature>
<feature type="binding site" evidence="18">
    <location>
        <position position="320"/>
    </location>
    <ligand>
        <name>GTP</name>
        <dbReference type="ChEBI" id="CHEBI:37565"/>
    </ligand>
</feature>
<feature type="binding site" evidence="18">
    <location>
        <position position="276"/>
    </location>
    <ligand>
        <name>GTP</name>
        <dbReference type="ChEBI" id="CHEBI:37565"/>
    </ligand>
</feature>
<comment type="function">
    <text evidence="18">Catalyzes the conversion of GTP to 2,5-diamino-6-ribosylamino-4(3H)-pyrimidinone 5'-phosphate (DARP), formate and pyrophosphate.</text>
</comment>
<feature type="domain" description="GTP cyclohydrolase II" evidence="19">
    <location>
        <begin position="212"/>
        <end position="376"/>
    </location>
</feature>
<evidence type="ECO:0000256" key="17">
    <source>
        <dbReference type="ARBA" id="ARBA00049295"/>
    </source>
</evidence>
<dbReference type="HAMAP" id="MF_00179">
    <property type="entry name" value="RibA"/>
    <property type="match status" value="1"/>
</dbReference>
<feature type="binding site" evidence="18">
    <location>
        <position position="146"/>
    </location>
    <ligand>
        <name>Mg(2+)</name>
        <dbReference type="ChEBI" id="CHEBI:18420"/>
        <label>2</label>
    </ligand>
</feature>
<dbReference type="InterPro" id="IPR036144">
    <property type="entry name" value="RibA-like_sf"/>
</dbReference>
<comment type="similarity">
    <text evidence="5 18">In the N-terminal section; belongs to the DHBP synthase family.</text>
</comment>
<dbReference type="PANTHER" id="PTHR21327">
    <property type="entry name" value="GTP CYCLOHYDROLASE II-RELATED"/>
    <property type="match status" value="1"/>
</dbReference>
<comment type="pathway">
    <text evidence="4 18">Cofactor biosynthesis; riboflavin biosynthesis; 2-hydroxy-3-oxobutyl phosphate from D-ribulose 5-phosphate: step 1/1.</text>
</comment>
<gene>
    <name evidence="18 20" type="primary">ribBA</name>
    <name evidence="20" type="ORF">GCM10008119_24930</name>
</gene>
<dbReference type="InterPro" id="IPR000926">
    <property type="entry name" value="RibA"/>
</dbReference>
<evidence type="ECO:0000256" key="1">
    <source>
        <dbReference type="ARBA" id="ARBA00000141"/>
    </source>
</evidence>
<comment type="cofactor">
    <cofactor evidence="18">
        <name>Zn(2+)</name>
        <dbReference type="ChEBI" id="CHEBI:29105"/>
    </cofactor>
    <text evidence="18">Binds 1 zinc ion per subunit.</text>
</comment>
<dbReference type="HAMAP" id="MF_00180">
    <property type="entry name" value="RibB"/>
    <property type="match status" value="1"/>
</dbReference>
<feature type="binding site" evidence="18">
    <location>
        <position position="260"/>
    </location>
    <ligand>
        <name>Zn(2+)</name>
        <dbReference type="ChEBI" id="CHEBI:29105"/>
        <note>catalytic</note>
    </ligand>
</feature>
<keyword evidence="15 18" id="KW-0456">Lyase</keyword>
<keyword evidence="21" id="KW-1185">Reference proteome</keyword>
<dbReference type="EC" id="4.1.99.12" evidence="18"/>
<name>A0ABQ2BKL4_9SPHI</name>
<evidence type="ECO:0000256" key="2">
    <source>
        <dbReference type="ARBA" id="ARBA00002284"/>
    </source>
</evidence>
<dbReference type="NCBIfam" id="TIGR00506">
    <property type="entry name" value="ribB"/>
    <property type="match status" value="1"/>
</dbReference>
<dbReference type="Gene3D" id="3.90.870.10">
    <property type="entry name" value="DHBP synthase"/>
    <property type="match status" value="1"/>
</dbReference>
<evidence type="ECO:0000256" key="18">
    <source>
        <dbReference type="HAMAP-Rule" id="MF_01283"/>
    </source>
</evidence>
<feature type="binding site" evidence="18">
    <location>
        <position position="167"/>
    </location>
    <ligand>
        <name>D-ribulose 5-phosphate</name>
        <dbReference type="ChEBI" id="CHEBI:58121"/>
    </ligand>
</feature>
<dbReference type="SUPFAM" id="SSF55821">
    <property type="entry name" value="YrdC/RibB"/>
    <property type="match status" value="1"/>
</dbReference>
<dbReference type="EMBL" id="BMDJ01000007">
    <property type="protein sequence ID" value="GGI26893.1"/>
    <property type="molecule type" value="Genomic_DNA"/>
</dbReference>
<evidence type="ECO:0000313" key="21">
    <source>
        <dbReference type="Proteomes" id="UP000645390"/>
    </source>
</evidence>
<keyword evidence="13 18" id="KW-0342">GTP-binding</keyword>
<dbReference type="Pfam" id="PF00925">
    <property type="entry name" value="GTP_cyclohydro2"/>
    <property type="match status" value="1"/>
</dbReference>
<evidence type="ECO:0000256" key="16">
    <source>
        <dbReference type="ARBA" id="ARBA00023268"/>
    </source>
</evidence>
<evidence type="ECO:0000256" key="9">
    <source>
        <dbReference type="ARBA" id="ARBA00022741"/>
    </source>
</evidence>
<dbReference type="InterPro" id="IPR000422">
    <property type="entry name" value="DHBP_synthase_RibB"/>
</dbReference>
<dbReference type="InterPro" id="IPR016299">
    <property type="entry name" value="Riboflavin_synth_RibBA"/>
</dbReference>
<feature type="active site" description="Nucleophile; for GTP cyclohydrolase activity" evidence="18">
    <location>
        <position position="334"/>
    </location>
</feature>
<dbReference type="NCBIfam" id="TIGR00505">
    <property type="entry name" value="ribA"/>
    <property type="match status" value="1"/>
</dbReference>
<feature type="binding site" evidence="18">
    <location>
        <position position="30"/>
    </location>
    <ligand>
        <name>Mg(2+)</name>
        <dbReference type="ChEBI" id="CHEBI:18420"/>
        <label>1</label>
    </ligand>
</feature>
<dbReference type="Proteomes" id="UP000645390">
    <property type="component" value="Unassembled WGS sequence"/>
</dbReference>
<comment type="cofactor">
    <cofactor evidence="18">
        <name>Mg(2+)</name>
        <dbReference type="ChEBI" id="CHEBI:18420"/>
    </cofactor>
    <cofactor evidence="18">
        <name>Mn(2+)</name>
        <dbReference type="ChEBI" id="CHEBI:29035"/>
    </cofactor>
    <text evidence="18">Binds 2 divalent metal cations per subunit. Magnesium or manganese.</text>
</comment>
<evidence type="ECO:0000256" key="10">
    <source>
        <dbReference type="ARBA" id="ARBA00022801"/>
    </source>
</evidence>
<protein>
    <recommendedName>
        <fullName evidence="18">Riboflavin biosynthesis protein RibBA</fullName>
    </recommendedName>
    <domain>
        <recommendedName>
            <fullName evidence="18">3,4-dihydroxy-2-butanone 4-phosphate synthase</fullName>
            <shortName evidence="18">DHBP synthase</shortName>
            <ecNumber evidence="18">4.1.99.12</ecNumber>
        </recommendedName>
    </domain>
    <domain>
        <recommendedName>
            <fullName evidence="18">GTP cyclohydrolase-2</fullName>
            <ecNumber evidence="18">3.5.4.25</ecNumber>
        </recommendedName>
        <alternativeName>
            <fullName evidence="18">GTP cyclohydrolase II</fullName>
        </alternativeName>
    </domain>
</protein>
<dbReference type="CDD" id="cd00641">
    <property type="entry name" value="GTP_cyclohydro2"/>
    <property type="match status" value="1"/>
</dbReference>
<keyword evidence="7 18" id="KW-0686">Riboflavin biosynthesis</keyword>
<sequence length="403" mass="44309">MQTKLNTIQEAIDDIKAGKVIIVVDDEDRENEGDFLTAAENATPEVINFMATYGRGLICAALTENRCDELNLNLMVGKNTAAHETNFTVSVDLVGHGCTTGISASDRSKTIMALVNPDTNPDELGRPGHIFPLRAKDGGVIRRAGHTEASVDLARLAGMKPAGVLVEILKEDGEMARLPDLFKIAEQHQLKIISIEDLITYRLGIDSLVKQEVTIDLPTEWGNFKMTAYTQLDNNATHLAIFKGEWNADEPILARVHSSCVTGDIFGSCRCDCGPQLHKALEMIEKEGKGVVVYMNQEGRGIGLINKLRSYNLQDAGFDTVEANIKLGFKGDERDYGVGAQILRSQGVTKMRLMSNNPTKRAGLIGYGLEVIENIPIEIESNIHNERYLKTKRDKMGHSIMKG</sequence>
<evidence type="ECO:0000256" key="5">
    <source>
        <dbReference type="ARBA" id="ARBA00005520"/>
    </source>
</evidence>
<dbReference type="HAMAP" id="MF_01283">
    <property type="entry name" value="RibBA"/>
    <property type="match status" value="1"/>
</dbReference>
<dbReference type="InterPro" id="IPR032677">
    <property type="entry name" value="GTP_cyclohydro_II"/>
</dbReference>
<feature type="binding site" evidence="18">
    <location>
        <position position="360"/>
    </location>
    <ligand>
        <name>GTP</name>
        <dbReference type="ChEBI" id="CHEBI:37565"/>
    </ligand>
</feature>
<keyword evidence="8 18" id="KW-0479">Metal-binding</keyword>
<evidence type="ECO:0000256" key="8">
    <source>
        <dbReference type="ARBA" id="ARBA00022723"/>
    </source>
</evidence>
<feature type="binding site" evidence="18">
    <location>
        <begin position="255"/>
        <end position="259"/>
    </location>
    <ligand>
        <name>GTP</name>
        <dbReference type="ChEBI" id="CHEBI:37565"/>
    </ligand>
</feature>
<dbReference type="SUPFAM" id="SSF142695">
    <property type="entry name" value="RibA-like"/>
    <property type="match status" value="1"/>
</dbReference>
<dbReference type="Pfam" id="PF00926">
    <property type="entry name" value="DHBP_synthase"/>
    <property type="match status" value="1"/>
</dbReference>
<dbReference type="InterPro" id="IPR017945">
    <property type="entry name" value="DHBP_synth_RibB-like_a/b_dom"/>
</dbReference>